<sequence length="938" mass="106056">MSHSRRSSRSGRSGDPFNDANYLESAYPSSEDDTTPVPARRTTEILPRPQVAVPFPAVLASSTRREPRRRSESSDSSHVPVNDGPERRGSTLHHRQEAVSTRAPPPVSFQTRRRSSLAARRASRFAEAGLVVPPRPVLSSSDGGYTSSEQETLFTEWPSDHSDTASMAGKNLGQSDVSWDDKDPFATPRKGSISGDGGAVAASQSTATTPIPNRESVRTVDNRLSTVSSQLSPFALARSRQNRRQSDDVDPASTRRTSVSQTPQSPTKHRSSPQKGPQPGHKRNFSRPFNSSASEASESSSIGEDEKMDKVASLPHIQFAADRRPTAPTFDPTFTFGGDGRRESHVQSLDPDAQKRARKEAEEDRLDVYKKEGMNRRKSSCVLVNRRKSIYTIEEEKVVRTVGKKRLKWTKWAFVVFFFFMNGAFTAISWCFEKYWYVFAPVILLGNVLNTLMVLNLARYWLWRQTKRLLGFSKPPVQPKPTTIAMVLACYCENYDELMATLESLHDQENVEQHKKIFLVIVDGQVKGKGMSKTTDRILVEDIFKPEKEEWFPVGYESWDGVINGIYACAGEWRGVPYVCLVKKRNLGKRDGLILVRTLLYKYEFRYENPVSSMGDDFFRWFCDFSETLGIDKYEWLVGVDADTTFNRSCIYNLHYKCIQDERLIGCSGLIQVGFRTGNWNPWNLYQNAEYIRAQCLRRMHQAKGTGKVSCLPGACQIIKICEETCGDKILIDTFGHIPDPKDHMIHQVRALAGEDRNYICIIFKHYPKAITTMSMDAIAFTDPPNGVMVFLSQRKRWTLSTTANDMLISSKNAMNWFERICSLADMLVWCVPIFVAQTIALFIRACIHATTPVFILSFATVTIIPMVYGLIVTYWGCRGWRERLQYLAGFFMVVCMGQMITPVVIVYAIWHMDDFSWGKTREVEDDGTGASKPAHSD</sequence>
<dbReference type="OrthoDB" id="370884at2759"/>
<dbReference type="GO" id="GO:0004100">
    <property type="term" value="F:chitin synthase activity"/>
    <property type="evidence" value="ECO:0007669"/>
    <property type="project" value="InterPro"/>
</dbReference>
<dbReference type="STRING" id="177199.A0A420XXW7"/>
<feature type="compositionally biased region" description="Polar residues" evidence="7">
    <location>
        <begin position="202"/>
        <end position="211"/>
    </location>
</feature>
<dbReference type="Pfam" id="PF03142">
    <property type="entry name" value="Chitin_synth_2"/>
    <property type="match status" value="2"/>
</dbReference>
<evidence type="ECO:0000256" key="4">
    <source>
        <dbReference type="ARBA" id="ARBA00022692"/>
    </source>
</evidence>
<evidence type="ECO:0000256" key="8">
    <source>
        <dbReference type="SAM" id="Phobius"/>
    </source>
</evidence>
<keyword evidence="2" id="KW-1003">Cell membrane</keyword>
<protein>
    <recommendedName>
        <fullName evidence="11">Chitin synthase</fullName>
    </recommendedName>
</protein>
<feature type="transmembrane region" description="Helical" evidence="8">
    <location>
        <begin position="827"/>
        <end position="848"/>
    </location>
</feature>
<feature type="region of interest" description="Disordered" evidence="7">
    <location>
        <begin position="1"/>
        <end position="362"/>
    </location>
</feature>
<reference evidence="9 10" key="1">
    <citation type="submission" date="2018-08" db="EMBL/GenBank/DDBJ databases">
        <title>Draft genome of the lignicolous fungus Coniochaeta pulveracea.</title>
        <authorList>
            <person name="Borstlap C.J."/>
            <person name="De Witt R.N."/>
            <person name="Botha A."/>
            <person name="Volschenk H."/>
        </authorList>
    </citation>
    <scope>NUCLEOTIDE SEQUENCE [LARGE SCALE GENOMIC DNA]</scope>
    <source>
        <strain evidence="9 10">CAB683</strain>
    </source>
</reference>
<keyword evidence="6" id="KW-0325">Glycoprotein</keyword>
<feature type="compositionally biased region" description="Basic and acidic residues" evidence="7">
    <location>
        <begin position="352"/>
        <end position="362"/>
    </location>
</feature>
<gene>
    <name evidence="9" type="ORF">DL546_003012</name>
</gene>
<feature type="compositionally biased region" description="Basic and acidic residues" evidence="7">
    <location>
        <begin position="84"/>
        <end position="97"/>
    </location>
</feature>
<feature type="compositionally biased region" description="Polar residues" evidence="7">
    <location>
        <begin position="138"/>
        <end position="153"/>
    </location>
</feature>
<dbReference type="AlphaFoldDB" id="A0A420XXW7"/>
<feature type="compositionally biased region" description="Basic and acidic residues" evidence="7">
    <location>
        <begin position="63"/>
        <end position="75"/>
    </location>
</feature>
<keyword evidence="8" id="KW-1133">Transmembrane helix</keyword>
<dbReference type="GO" id="GO:0030428">
    <property type="term" value="C:cell septum"/>
    <property type="evidence" value="ECO:0007669"/>
    <property type="project" value="TreeGrafter"/>
</dbReference>
<feature type="compositionally biased region" description="Low complexity" evidence="7">
    <location>
        <begin position="326"/>
        <end position="336"/>
    </location>
</feature>
<keyword evidence="10" id="KW-1185">Reference proteome</keyword>
<feature type="transmembrane region" description="Helical" evidence="8">
    <location>
        <begin position="888"/>
        <end position="911"/>
    </location>
</feature>
<dbReference type="Proteomes" id="UP000275385">
    <property type="component" value="Unassembled WGS sequence"/>
</dbReference>
<dbReference type="GO" id="GO:0006031">
    <property type="term" value="P:chitin biosynthetic process"/>
    <property type="evidence" value="ECO:0007669"/>
    <property type="project" value="TreeGrafter"/>
</dbReference>
<feature type="compositionally biased region" description="Low complexity" evidence="7">
    <location>
        <begin position="291"/>
        <end position="301"/>
    </location>
</feature>
<evidence type="ECO:0000256" key="5">
    <source>
        <dbReference type="ARBA" id="ARBA00023136"/>
    </source>
</evidence>
<dbReference type="InterPro" id="IPR004835">
    <property type="entry name" value="Chitin_synth"/>
</dbReference>
<comment type="caution">
    <text evidence="9">The sequence shown here is derived from an EMBL/GenBank/DDBJ whole genome shotgun (WGS) entry which is preliminary data.</text>
</comment>
<evidence type="ECO:0000256" key="6">
    <source>
        <dbReference type="ARBA" id="ARBA00023180"/>
    </source>
</evidence>
<accession>A0A420XXW7</accession>
<evidence type="ECO:0000313" key="10">
    <source>
        <dbReference type="Proteomes" id="UP000275385"/>
    </source>
</evidence>
<feature type="transmembrane region" description="Helical" evidence="8">
    <location>
        <begin position="436"/>
        <end position="458"/>
    </location>
</feature>
<feature type="compositionally biased region" description="Polar residues" evidence="7">
    <location>
        <begin position="254"/>
        <end position="266"/>
    </location>
</feature>
<dbReference type="GO" id="GO:0016020">
    <property type="term" value="C:membrane"/>
    <property type="evidence" value="ECO:0007669"/>
    <property type="project" value="UniProtKB-SubCell"/>
</dbReference>
<keyword evidence="5 8" id="KW-0472">Membrane</keyword>
<organism evidence="9 10">
    <name type="scientific">Coniochaeta pulveracea</name>
    <dbReference type="NCBI Taxonomy" id="177199"/>
    <lineage>
        <taxon>Eukaryota</taxon>
        <taxon>Fungi</taxon>
        <taxon>Dikarya</taxon>
        <taxon>Ascomycota</taxon>
        <taxon>Pezizomycotina</taxon>
        <taxon>Sordariomycetes</taxon>
        <taxon>Sordariomycetidae</taxon>
        <taxon>Coniochaetales</taxon>
        <taxon>Coniochaetaceae</taxon>
        <taxon>Coniochaeta</taxon>
    </lineage>
</organism>
<feature type="transmembrane region" description="Helical" evidence="8">
    <location>
        <begin position="854"/>
        <end position="876"/>
    </location>
</feature>
<evidence type="ECO:0000256" key="1">
    <source>
        <dbReference type="ARBA" id="ARBA00004651"/>
    </source>
</evidence>
<proteinExistence type="predicted"/>
<dbReference type="PANTHER" id="PTHR22914:SF13">
    <property type="entry name" value="CHITIN SYNTHASE"/>
    <property type="match status" value="1"/>
</dbReference>
<dbReference type="PANTHER" id="PTHR22914">
    <property type="entry name" value="CHITIN SYNTHASE"/>
    <property type="match status" value="1"/>
</dbReference>
<evidence type="ECO:0000256" key="7">
    <source>
        <dbReference type="SAM" id="MobiDB-lite"/>
    </source>
</evidence>
<feature type="transmembrane region" description="Helical" evidence="8">
    <location>
        <begin position="412"/>
        <end position="430"/>
    </location>
</feature>
<evidence type="ECO:0000313" key="9">
    <source>
        <dbReference type="EMBL" id="RKU40503.1"/>
    </source>
</evidence>
<dbReference type="GO" id="GO:0071944">
    <property type="term" value="C:cell periphery"/>
    <property type="evidence" value="ECO:0007669"/>
    <property type="project" value="TreeGrafter"/>
</dbReference>
<evidence type="ECO:0000256" key="3">
    <source>
        <dbReference type="ARBA" id="ARBA00022679"/>
    </source>
</evidence>
<keyword evidence="4 8" id="KW-0812">Transmembrane</keyword>
<name>A0A420XXW7_9PEZI</name>
<feature type="compositionally biased region" description="Polar residues" evidence="7">
    <location>
        <begin position="222"/>
        <end position="232"/>
    </location>
</feature>
<evidence type="ECO:0008006" key="11">
    <source>
        <dbReference type="Google" id="ProtNLM"/>
    </source>
</evidence>
<keyword evidence="3" id="KW-0808">Transferase</keyword>
<comment type="subcellular location">
    <subcellularLocation>
        <location evidence="1">Cell membrane</location>
        <topology evidence="1">Multi-pass membrane protein</topology>
    </subcellularLocation>
</comment>
<evidence type="ECO:0000256" key="2">
    <source>
        <dbReference type="ARBA" id="ARBA00022475"/>
    </source>
</evidence>
<dbReference type="EMBL" id="QVQW01000101">
    <property type="protein sequence ID" value="RKU40503.1"/>
    <property type="molecule type" value="Genomic_DNA"/>
</dbReference>